<evidence type="ECO:0000256" key="2">
    <source>
        <dbReference type="PIRSR" id="PIRSR033579-3"/>
    </source>
</evidence>
<keyword evidence="4" id="KW-1185">Reference proteome</keyword>
<dbReference type="Proteomes" id="UP000014977">
    <property type="component" value="Unassembled WGS sequence"/>
</dbReference>
<dbReference type="InterPro" id="IPR010388">
    <property type="entry name" value="Anaerobic_Co-chelatase"/>
</dbReference>
<protein>
    <submittedName>
        <fullName evidence="3">Anaerobic cobalt chelatase</fullName>
    </submittedName>
</protein>
<evidence type="ECO:0000313" key="4">
    <source>
        <dbReference type="Proteomes" id="UP000014977"/>
    </source>
</evidence>
<dbReference type="AlphaFoldDB" id="S7U5Q3"/>
<dbReference type="EMBL" id="ATHJ01000015">
    <property type="protein sequence ID" value="EPR44831.1"/>
    <property type="molecule type" value="Genomic_DNA"/>
</dbReference>
<feature type="binding site" evidence="2">
    <location>
        <position position="203"/>
    </location>
    <ligand>
        <name>Co(2+)</name>
        <dbReference type="ChEBI" id="CHEBI:48828"/>
    </ligand>
</feature>
<evidence type="ECO:0000313" key="3">
    <source>
        <dbReference type="EMBL" id="EPR44831.1"/>
    </source>
</evidence>
<dbReference type="GO" id="GO:0046872">
    <property type="term" value="F:metal ion binding"/>
    <property type="evidence" value="ECO:0007669"/>
    <property type="project" value="UniProtKB-KW"/>
</dbReference>
<dbReference type="CDD" id="cd03413">
    <property type="entry name" value="CbiK_C"/>
    <property type="match status" value="1"/>
</dbReference>
<organism evidence="3 4">
    <name type="scientific">Desulfococcus multivorans DSM 2059</name>
    <dbReference type="NCBI Taxonomy" id="1121405"/>
    <lineage>
        <taxon>Bacteria</taxon>
        <taxon>Pseudomonadati</taxon>
        <taxon>Thermodesulfobacteriota</taxon>
        <taxon>Desulfobacteria</taxon>
        <taxon>Desulfobacterales</taxon>
        <taxon>Desulfococcaceae</taxon>
        <taxon>Desulfococcus</taxon>
    </lineage>
</organism>
<dbReference type="PIRSF" id="PIRSF033579">
    <property type="entry name" value="Anaer_Co_chel"/>
    <property type="match status" value="1"/>
</dbReference>
<sequence length="270" mass="30553">MKTPIVLAAFGTTTRAMKTYSFINDICRERFIGHPIFWAFSSRQVRDFSNRNYNTNMQHPHEVLRKLKKEGYPWAVVQSLHFTCGHEFYRLIEEVGDCGIRTAMGLPLLHRPEDYKSVVAALMPHLPEAADEAMVMIGHGTDHPSWSSYVALDYIFRKTKSSGVYVGLVEQGYPTMASVIEEVSRDGYRKVKLVPLMLVAGLHFEEDMSGDNHSWRFAFENAGIAVSLENQGLGFNRGIVDLYCRHIHDALDVIPDNQGCRLPCSKISVV</sequence>
<dbReference type="SUPFAM" id="SSF53800">
    <property type="entry name" value="Chelatase"/>
    <property type="match status" value="1"/>
</dbReference>
<dbReference type="RefSeq" id="WP_020875364.1">
    <property type="nucleotide sequence ID" value="NZ_ATHJ01000015.1"/>
</dbReference>
<proteinExistence type="predicted"/>
<reference evidence="3 4" key="1">
    <citation type="journal article" date="2013" name="Genome Announc.">
        <title>Draft genome sequences for three mercury-methylating, sulfate-reducing bacteria.</title>
        <authorList>
            <person name="Brown S.D."/>
            <person name="Hurt R.A.Jr."/>
            <person name="Gilmour C.C."/>
            <person name="Elias D.A."/>
        </authorList>
    </citation>
    <scope>NUCLEOTIDE SEQUENCE [LARGE SCALE GENOMIC DNA]</scope>
    <source>
        <strain evidence="3 4">DSM 2059</strain>
    </source>
</reference>
<keyword evidence="2" id="KW-0479">Metal-binding</keyword>
<evidence type="ECO:0000256" key="1">
    <source>
        <dbReference type="PIRSR" id="PIRSR033579-1"/>
    </source>
</evidence>
<dbReference type="Gene3D" id="3.40.50.1400">
    <property type="match status" value="2"/>
</dbReference>
<keyword evidence="2" id="KW-0170">Cobalt</keyword>
<gene>
    <name evidence="3" type="ORF">dsmv_3757</name>
</gene>
<dbReference type="GO" id="GO:0016852">
    <property type="term" value="F:sirohydrochlorin cobaltochelatase activity"/>
    <property type="evidence" value="ECO:0007669"/>
    <property type="project" value="InterPro"/>
</dbReference>
<feature type="binding site" evidence="2">
    <location>
        <position position="139"/>
    </location>
    <ligand>
        <name>Co(2+)</name>
        <dbReference type="ChEBI" id="CHEBI:48828"/>
    </ligand>
</feature>
<dbReference type="GO" id="GO:0019251">
    <property type="term" value="P:anaerobic cobalamin biosynthetic process"/>
    <property type="evidence" value="ECO:0007669"/>
    <property type="project" value="InterPro"/>
</dbReference>
<comment type="caution">
    <text evidence="3">The sequence shown here is derived from an EMBL/GenBank/DDBJ whole genome shotgun (WGS) entry which is preliminary data.</text>
</comment>
<name>S7U5Q3_DESML</name>
<dbReference type="OrthoDB" id="9770331at2"/>
<feature type="binding site" evidence="2">
    <location>
        <position position="170"/>
    </location>
    <ligand>
        <name>Co(2+)</name>
        <dbReference type="ChEBI" id="CHEBI:48828"/>
    </ligand>
</feature>
<dbReference type="STRING" id="897.B2D07_10540"/>
<feature type="active site" description="Proton acceptor" evidence="1">
    <location>
        <position position="139"/>
    </location>
</feature>
<dbReference type="eggNOG" id="COG4822">
    <property type="taxonomic scope" value="Bacteria"/>
</dbReference>
<accession>S7U5Q3</accession>
<dbReference type="Pfam" id="PF06180">
    <property type="entry name" value="CbiK"/>
    <property type="match status" value="1"/>
</dbReference>